<organism evidence="1 2">
    <name type="scientific">Trifolium pratense</name>
    <name type="common">Red clover</name>
    <dbReference type="NCBI Taxonomy" id="57577"/>
    <lineage>
        <taxon>Eukaryota</taxon>
        <taxon>Viridiplantae</taxon>
        <taxon>Streptophyta</taxon>
        <taxon>Embryophyta</taxon>
        <taxon>Tracheophyta</taxon>
        <taxon>Spermatophyta</taxon>
        <taxon>Magnoliopsida</taxon>
        <taxon>eudicotyledons</taxon>
        <taxon>Gunneridae</taxon>
        <taxon>Pentapetalae</taxon>
        <taxon>rosids</taxon>
        <taxon>fabids</taxon>
        <taxon>Fabales</taxon>
        <taxon>Fabaceae</taxon>
        <taxon>Papilionoideae</taxon>
        <taxon>50 kb inversion clade</taxon>
        <taxon>NPAAA clade</taxon>
        <taxon>Hologalegina</taxon>
        <taxon>IRL clade</taxon>
        <taxon>Trifolieae</taxon>
        <taxon>Trifolium</taxon>
    </lineage>
</organism>
<dbReference type="EMBL" id="ASHM01125753">
    <property type="protein sequence ID" value="PNX57989.1"/>
    <property type="molecule type" value="Genomic_DNA"/>
</dbReference>
<feature type="non-terminal residue" evidence="1">
    <location>
        <position position="21"/>
    </location>
</feature>
<evidence type="ECO:0000313" key="2">
    <source>
        <dbReference type="Proteomes" id="UP000236291"/>
    </source>
</evidence>
<accession>A0A2K3JVA9</accession>
<name>A0A2K3JVA9_TRIPR</name>
<evidence type="ECO:0000313" key="1">
    <source>
        <dbReference type="EMBL" id="PNX57989.1"/>
    </source>
</evidence>
<gene>
    <name evidence="1" type="ORF">L195_g058968</name>
</gene>
<proteinExistence type="predicted"/>
<reference evidence="1 2" key="1">
    <citation type="journal article" date="2014" name="Am. J. Bot.">
        <title>Genome assembly and annotation for red clover (Trifolium pratense; Fabaceae).</title>
        <authorList>
            <person name="Istvanek J."/>
            <person name="Jaros M."/>
            <person name="Krenek A."/>
            <person name="Repkova J."/>
        </authorList>
    </citation>
    <scope>NUCLEOTIDE SEQUENCE [LARGE SCALE GENOMIC DNA]</scope>
    <source>
        <strain evidence="2">cv. Tatra</strain>
        <tissue evidence="1">Young leaves</tissue>
    </source>
</reference>
<dbReference type="AlphaFoldDB" id="A0A2K3JVA9"/>
<reference evidence="1 2" key="2">
    <citation type="journal article" date="2017" name="Front. Plant Sci.">
        <title>Gene Classification and Mining of Molecular Markers Useful in Red Clover (Trifolium pratense) Breeding.</title>
        <authorList>
            <person name="Istvanek J."/>
            <person name="Dluhosova J."/>
            <person name="Dluhos P."/>
            <person name="Patkova L."/>
            <person name="Nedelnik J."/>
            <person name="Repkova J."/>
        </authorList>
    </citation>
    <scope>NUCLEOTIDE SEQUENCE [LARGE SCALE GENOMIC DNA]</scope>
    <source>
        <strain evidence="2">cv. Tatra</strain>
        <tissue evidence="1">Young leaves</tissue>
    </source>
</reference>
<dbReference type="Proteomes" id="UP000236291">
    <property type="component" value="Unassembled WGS sequence"/>
</dbReference>
<protein>
    <submittedName>
        <fullName evidence="1">Uncharacterized protein</fullName>
    </submittedName>
</protein>
<sequence>VDVTLSDGTFARAAVPSGAST</sequence>
<feature type="non-terminal residue" evidence="1">
    <location>
        <position position="1"/>
    </location>
</feature>
<comment type="caution">
    <text evidence="1">The sequence shown here is derived from an EMBL/GenBank/DDBJ whole genome shotgun (WGS) entry which is preliminary data.</text>
</comment>